<dbReference type="Pfam" id="PF01943">
    <property type="entry name" value="Polysacc_synt"/>
    <property type="match status" value="1"/>
</dbReference>
<keyword evidence="2" id="KW-1003">Cell membrane</keyword>
<evidence type="ECO:0000256" key="1">
    <source>
        <dbReference type="ARBA" id="ARBA00004651"/>
    </source>
</evidence>
<feature type="transmembrane region" description="Helical" evidence="6">
    <location>
        <begin position="46"/>
        <end position="68"/>
    </location>
</feature>
<protein>
    <submittedName>
        <fullName evidence="7">Virulence factor MviN</fullName>
    </submittedName>
</protein>
<evidence type="ECO:0000313" key="7">
    <source>
        <dbReference type="EMBL" id="OUQ34394.1"/>
    </source>
</evidence>
<dbReference type="CDD" id="cd13124">
    <property type="entry name" value="MATE_SpoVB_like"/>
    <property type="match status" value="1"/>
</dbReference>
<dbReference type="InterPro" id="IPR002797">
    <property type="entry name" value="Polysacc_synth"/>
</dbReference>
<feature type="transmembrane region" description="Helical" evidence="6">
    <location>
        <begin position="116"/>
        <end position="138"/>
    </location>
</feature>
<evidence type="ECO:0000256" key="3">
    <source>
        <dbReference type="ARBA" id="ARBA00022692"/>
    </source>
</evidence>
<dbReference type="InterPro" id="IPR024923">
    <property type="entry name" value="PG_synth_SpoVB"/>
</dbReference>
<keyword evidence="5 6" id="KW-0472">Membrane</keyword>
<name>A0A1Y4SWX5_9FIRM</name>
<evidence type="ECO:0000313" key="8">
    <source>
        <dbReference type="Proteomes" id="UP000195305"/>
    </source>
</evidence>
<dbReference type="PANTHER" id="PTHR30250">
    <property type="entry name" value="PST FAMILY PREDICTED COLANIC ACID TRANSPORTER"/>
    <property type="match status" value="1"/>
</dbReference>
<keyword evidence="4 6" id="KW-1133">Transmembrane helix</keyword>
<feature type="transmembrane region" description="Helical" evidence="6">
    <location>
        <begin position="88"/>
        <end position="110"/>
    </location>
</feature>
<reference evidence="7 8" key="1">
    <citation type="journal article" date="2018" name="BMC Genomics">
        <title>Whole genome sequencing and function prediction of 133 gut anaerobes isolated from chicken caecum in pure cultures.</title>
        <authorList>
            <person name="Medvecky M."/>
            <person name="Cejkova D."/>
            <person name="Polansky O."/>
            <person name="Karasova D."/>
            <person name="Kubasova T."/>
            <person name="Cizek A."/>
            <person name="Rychlik I."/>
        </authorList>
    </citation>
    <scope>NUCLEOTIDE SEQUENCE [LARGE SCALE GENOMIC DNA]</scope>
    <source>
        <strain evidence="7 8">An13</strain>
    </source>
</reference>
<dbReference type="PIRSF" id="PIRSF038958">
    <property type="entry name" value="PG_synth_SpoVB"/>
    <property type="match status" value="1"/>
</dbReference>
<sequence length="527" mass="57900">MSRSIVKQASILAIAGIFVRIIGALYKSPLTALISAEGIGYYSMAYNIYALILLLSSYSIPTAISKLIAEKLAIHQYNNVQKILKCSFIYICIIGGSASIIAYLLAPLLVTGYSVLPLRILCPTIFLSGLLGVFRGYFQAHQTTFYTSVSQIIEQIFNAIVAIGCAYLFIKPLMETGGSEMAAAGAAGGAVGPGIGVLVGLIFMMIMYLKNRNHLIIKDTPDDYEDSYKDIFKMIIHIVTPIIFATCVYNLITVIDQYIYSFIIGTDPTSASMWGVYSGQYIVLQNVPVALASAMSTASIPAISSSWSLKNARETREHIRSGIRVTMLLLIPAAVGMSVLAYPIIGILFPQEETVATSTLMLALGSPGIVFFGLSTLTNGILQALGEVNTPLKNAATALIYHLVITILLLMFTPLGLYALMIANCLYGLQVCYLNQRMLRKITRYRQEIKKTYLLPIISSIFMGIIVAIVYYGLFALTRKVLIPLVLAVIIGVIVYFVIIFYFYSDHPQELSSIPYANKIIYKFKKH</sequence>
<proteinExistence type="predicted"/>
<feature type="transmembrane region" description="Helical" evidence="6">
    <location>
        <begin position="454"/>
        <end position="475"/>
    </location>
</feature>
<feature type="transmembrane region" description="Helical" evidence="6">
    <location>
        <begin position="9"/>
        <end position="26"/>
    </location>
</feature>
<dbReference type="RefSeq" id="WP_087358061.1">
    <property type="nucleotide sequence ID" value="NZ_NFLJ01000017.1"/>
</dbReference>
<accession>A0A1Y4SWX5</accession>
<feature type="transmembrane region" description="Helical" evidence="6">
    <location>
        <begin position="145"/>
        <end position="170"/>
    </location>
</feature>
<evidence type="ECO:0000256" key="6">
    <source>
        <dbReference type="SAM" id="Phobius"/>
    </source>
</evidence>
<feature type="transmembrane region" description="Helical" evidence="6">
    <location>
        <begin position="481"/>
        <end position="504"/>
    </location>
</feature>
<evidence type="ECO:0000256" key="5">
    <source>
        <dbReference type="ARBA" id="ARBA00023136"/>
    </source>
</evidence>
<comment type="caution">
    <text evidence="7">The sequence shown here is derived from an EMBL/GenBank/DDBJ whole genome shotgun (WGS) entry which is preliminary data.</text>
</comment>
<dbReference type="Proteomes" id="UP000195305">
    <property type="component" value="Unassembled WGS sequence"/>
</dbReference>
<feature type="transmembrane region" description="Helical" evidence="6">
    <location>
        <begin position="394"/>
        <end position="411"/>
    </location>
</feature>
<evidence type="ECO:0000256" key="2">
    <source>
        <dbReference type="ARBA" id="ARBA00022475"/>
    </source>
</evidence>
<dbReference type="PANTHER" id="PTHR30250:SF21">
    <property type="entry name" value="LIPID II FLIPPASE MURJ"/>
    <property type="match status" value="1"/>
</dbReference>
<dbReference type="InterPro" id="IPR050833">
    <property type="entry name" value="Poly_Biosynth_Transport"/>
</dbReference>
<dbReference type="EMBL" id="NFLJ01000017">
    <property type="protein sequence ID" value="OUQ34394.1"/>
    <property type="molecule type" value="Genomic_DNA"/>
</dbReference>
<gene>
    <name evidence="7" type="ORF">B5E75_07080</name>
</gene>
<comment type="subcellular location">
    <subcellularLocation>
        <location evidence="1">Cell membrane</location>
        <topology evidence="1">Multi-pass membrane protein</topology>
    </subcellularLocation>
</comment>
<feature type="transmembrane region" description="Helical" evidence="6">
    <location>
        <begin position="361"/>
        <end position="382"/>
    </location>
</feature>
<dbReference type="OrthoDB" id="9775950at2"/>
<dbReference type="GO" id="GO:0005886">
    <property type="term" value="C:plasma membrane"/>
    <property type="evidence" value="ECO:0007669"/>
    <property type="project" value="UniProtKB-SubCell"/>
</dbReference>
<dbReference type="AlphaFoldDB" id="A0A1Y4SWX5"/>
<feature type="transmembrane region" description="Helical" evidence="6">
    <location>
        <begin position="282"/>
        <end position="304"/>
    </location>
</feature>
<organism evidence="7 8">
    <name type="scientific">Massilimicrobiota timonensis</name>
    <dbReference type="NCBI Taxonomy" id="1776392"/>
    <lineage>
        <taxon>Bacteria</taxon>
        <taxon>Bacillati</taxon>
        <taxon>Bacillota</taxon>
        <taxon>Erysipelotrichia</taxon>
        <taxon>Erysipelotrichales</taxon>
        <taxon>Erysipelotrichaceae</taxon>
        <taxon>Massilimicrobiota</taxon>
    </lineage>
</organism>
<feature type="transmembrane region" description="Helical" evidence="6">
    <location>
        <begin position="325"/>
        <end position="349"/>
    </location>
</feature>
<keyword evidence="8" id="KW-1185">Reference proteome</keyword>
<feature type="transmembrane region" description="Helical" evidence="6">
    <location>
        <begin position="190"/>
        <end position="210"/>
    </location>
</feature>
<evidence type="ECO:0000256" key="4">
    <source>
        <dbReference type="ARBA" id="ARBA00022989"/>
    </source>
</evidence>
<keyword evidence="3 6" id="KW-0812">Transmembrane</keyword>